<dbReference type="Proteomes" id="UP000267029">
    <property type="component" value="Unassembled WGS sequence"/>
</dbReference>
<feature type="domain" description="DUF7041" evidence="1">
    <location>
        <begin position="12"/>
        <end position="92"/>
    </location>
</feature>
<protein>
    <recommendedName>
        <fullName evidence="1">DUF7041 domain-containing protein</fullName>
    </recommendedName>
</protein>
<gene>
    <name evidence="2" type="ORF">MCOS_LOCUS1566</name>
</gene>
<name>A0A0R3U4I7_MESCO</name>
<evidence type="ECO:0000313" key="2">
    <source>
        <dbReference type="EMBL" id="VDD75563.1"/>
    </source>
</evidence>
<evidence type="ECO:0000313" key="3">
    <source>
        <dbReference type="Proteomes" id="UP000267029"/>
    </source>
</evidence>
<dbReference type="Pfam" id="PF23055">
    <property type="entry name" value="DUF7041"/>
    <property type="match status" value="1"/>
</dbReference>
<dbReference type="EMBL" id="UXSR01000202">
    <property type="protein sequence ID" value="VDD75563.1"/>
    <property type="molecule type" value="Genomic_DNA"/>
</dbReference>
<accession>A0A0R3U4I7</accession>
<dbReference type="PANTHER" id="PTHR33327">
    <property type="entry name" value="ENDONUCLEASE"/>
    <property type="match status" value="1"/>
</dbReference>
<sequence>MNVRPYYNRYNAFRMHHPEIWFLKLEARFYLQGITSQLDKYYFALSELPENKAFEVIDLLKAVPEENPYDQLKHGVITRLTEIRRARIRHELSYYRLADLPPSELLMRMREVAEDLLDEGELCQTWIKRLPGKTRHILGVIGQDTPLDKLADLADLVHEESEAPAAPAPEHQISQLRVAKAKRAIDMVLDEIRRTMDKLNTLLEQPPSDRSQLK</sequence>
<proteinExistence type="predicted"/>
<organism evidence="2 3">
    <name type="scientific">Mesocestoides corti</name>
    <name type="common">Flatworm</name>
    <dbReference type="NCBI Taxonomy" id="53468"/>
    <lineage>
        <taxon>Eukaryota</taxon>
        <taxon>Metazoa</taxon>
        <taxon>Spiralia</taxon>
        <taxon>Lophotrochozoa</taxon>
        <taxon>Platyhelminthes</taxon>
        <taxon>Cestoda</taxon>
        <taxon>Eucestoda</taxon>
        <taxon>Cyclophyllidea</taxon>
        <taxon>Mesocestoididae</taxon>
        <taxon>Mesocestoides</taxon>
    </lineage>
</organism>
<reference evidence="2 3" key="1">
    <citation type="submission" date="2018-10" db="EMBL/GenBank/DDBJ databases">
        <authorList>
            <consortium name="Pathogen Informatics"/>
        </authorList>
    </citation>
    <scope>NUCLEOTIDE SEQUENCE [LARGE SCALE GENOMIC DNA]</scope>
</reference>
<dbReference type="OrthoDB" id="6251906at2759"/>
<dbReference type="AlphaFoldDB" id="A0A0R3U4I7"/>
<evidence type="ECO:0000259" key="1">
    <source>
        <dbReference type="Pfam" id="PF23055"/>
    </source>
</evidence>
<dbReference type="STRING" id="53468.A0A0R3U4I7"/>
<dbReference type="PANTHER" id="PTHR33327:SF3">
    <property type="entry name" value="RNA-DIRECTED DNA POLYMERASE"/>
    <property type="match status" value="1"/>
</dbReference>
<keyword evidence="3" id="KW-1185">Reference proteome</keyword>
<dbReference type="InterPro" id="IPR055469">
    <property type="entry name" value="DUF7041"/>
</dbReference>